<feature type="region of interest" description="Disordered" evidence="1">
    <location>
        <begin position="18"/>
        <end position="38"/>
    </location>
</feature>
<name>A0A4Y2IAP3_ARAVE</name>
<evidence type="ECO:0000313" key="3">
    <source>
        <dbReference type="Proteomes" id="UP000499080"/>
    </source>
</evidence>
<protein>
    <submittedName>
        <fullName evidence="2">Uncharacterized protein</fullName>
    </submittedName>
</protein>
<gene>
    <name evidence="2" type="ORF">AVEN_151039_1</name>
</gene>
<sequence length="96" mass="10752">MYEKQPDKLAISRISGWHSNDVGSSYPTPMTKRTSFGKGPPVVCDGLYDSELRNPSCCSERSLLDPGRIFTTFTCTQDVEIFEPLHWLALPKSLVT</sequence>
<proteinExistence type="predicted"/>
<organism evidence="2 3">
    <name type="scientific">Araneus ventricosus</name>
    <name type="common">Orbweaver spider</name>
    <name type="synonym">Epeira ventricosa</name>
    <dbReference type="NCBI Taxonomy" id="182803"/>
    <lineage>
        <taxon>Eukaryota</taxon>
        <taxon>Metazoa</taxon>
        <taxon>Ecdysozoa</taxon>
        <taxon>Arthropoda</taxon>
        <taxon>Chelicerata</taxon>
        <taxon>Arachnida</taxon>
        <taxon>Araneae</taxon>
        <taxon>Araneomorphae</taxon>
        <taxon>Entelegynae</taxon>
        <taxon>Araneoidea</taxon>
        <taxon>Araneidae</taxon>
        <taxon>Araneus</taxon>
    </lineage>
</organism>
<dbReference type="Proteomes" id="UP000499080">
    <property type="component" value="Unassembled WGS sequence"/>
</dbReference>
<keyword evidence="3" id="KW-1185">Reference proteome</keyword>
<feature type="compositionally biased region" description="Polar residues" evidence="1">
    <location>
        <begin position="18"/>
        <end position="34"/>
    </location>
</feature>
<comment type="caution">
    <text evidence="2">The sequence shown here is derived from an EMBL/GenBank/DDBJ whole genome shotgun (WGS) entry which is preliminary data.</text>
</comment>
<evidence type="ECO:0000256" key="1">
    <source>
        <dbReference type="SAM" id="MobiDB-lite"/>
    </source>
</evidence>
<evidence type="ECO:0000313" key="2">
    <source>
        <dbReference type="EMBL" id="GBM74590.1"/>
    </source>
</evidence>
<reference evidence="2 3" key="1">
    <citation type="journal article" date="2019" name="Sci. Rep.">
        <title>Orb-weaving spider Araneus ventricosus genome elucidates the spidroin gene catalogue.</title>
        <authorList>
            <person name="Kono N."/>
            <person name="Nakamura H."/>
            <person name="Ohtoshi R."/>
            <person name="Moran D.A.P."/>
            <person name="Shinohara A."/>
            <person name="Yoshida Y."/>
            <person name="Fujiwara M."/>
            <person name="Mori M."/>
            <person name="Tomita M."/>
            <person name="Arakawa K."/>
        </authorList>
    </citation>
    <scope>NUCLEOTIDE SEQUENCE [LARGE SCALE GENOMIC DNA]</scope>
</reference>
<dbReference type="AlphaFoldDB" id="A0A4Y2IAP3"/>
<accession>A0A4Y2IAP3</accession>
<dbReference type="EMBL" id="BGPR01002505">
    <property type="protein sequence ID" value="GBM74590.1"/>
    <property type="molecule type" value="Genomic_DNA"/>
</dbReference>